<dbReference type="NCBIfam" id="NF038013">
    <property type="entry name" value="AceTr_1"/>
    <property type="match status" value="1"/>
</dbReference>
<dbReference type="PANTHER" id="PTHR31123:SF4">
    <property type="entry name" value="PROTEIN ALCS"/>
    <property type="match status" value="1"/>
</dbReference>
<dbReference type="AlphaFoldDB" id="A0A0C3HIU0"/>
<feature type="transmembrane region" description="Helical" evidence="6">
    <location>
        <begin position="59"/>
        <end position="81"/>
    </location>
</feature>
<evidence type="ECO:0000313" key="8">
    <source>
        <dbReference type="Proteomes" id="UP000054321"/>
    </source>
</evidence>
<evidence type="ECO:0000256" key="2">
    <source>
        <dbReference type="ARBA" id="ARBA00005587"/>
    </source>
</evidence>
<organism evidence="7 8">
    <name type="scientific">Oidiodendron maius (strain Zn)</name>
    <dbReference type="NCBI Taxonomy" id="913774"/>
    <lineage>
        <taxon>Eukaryota</taxon>
        <taxon>Fungi</taxon>
        <taxon>Dikarya</taxon>
        <taxon>Ascomycota</taxon>
        <taxon>Pezizomycotina</taxon>
        <taxon>Leotiomycetes</taxon>
        <taxon>Leotiomycetes incertae sedis</taxon>
        <taxon>Myxotrichaceae</taxon>
        <taxon>Oidiodendron</taxon>
    </lineage>
</organism>
<evidence type="ECO:0000313" key="7">
    <source>
        <dbReference type="EMBL" id="KIN03000.1"/>
    </source>
</evidence>
<reference evidence="8" key="2">
    <citation type="submission" date="2015-01" db="EMBL/GenBank/DDBJ databases">
        <title>Evolutionary Origins and Diversification of the Mycorrhizal Mutualists.</title>
        <authorList>
            <consortium name="DOE Joint Genome Institute"/>
            <consortium name="Mycorrhizal Genomics Consortium"/>
            <person name="Kohler A."/>
            <person name="Kuo A."/>
            <person name="Nagy L.G."/>
            <person name="Floudas D."/>
            <person name="Copeland A."/>
            <person name="Barry K.W."/>
            <person name="Cichocki N."/>
            <person name="Veneault-Fourrey C."/>
            <person name="LaButti K."/>
            <person name="Lindquist E.A."/>
            <person name="Lipzen A."/>
            <person name="Lundell T."/>
            <person name="Morin E."/>
            <person name="Murat C."/>
            <person name="Riley R."/>
            <person name="Ohm R."/>
            <person name="Sun H."/>
            <person name="Tunlid A."/>
            <person name="Henrissat B."/>
            <person name="Grigoriev I.V."/>
            <person name="Hibbett D.S."/>
            <person name="Martin F."/>
        </authorList>
    </citation>
    <scope>NUCLEOTIDE SEQUENCE [LARGE SCALE GENOMIC DNA]</scope>
    <source>
        <strain evidence="8">Zn</strain>
    </source>
</reference>
<dbReference type="Pfam" id="PF01184">
    <property type="entry name" value="Gpr1_Fun34_YaaH"/>
    <property type="match status" value="1"/>
</dbReference>
<dbReference type="InterPro" id="IPR000791">
    <property type="entry name" value="Gpr1/Fun34/SatP-like"/>
</dbReference>
<feature type="transmembrane region" description="Helical" evidence="6">
    <location>
        <begin position="120"/>
        <end position="144"/>
    </location>
</feature>
<protein>
    <recommendedName>
        <fullName evidence="9">GPR1/FUN34/yaaH family protein</fullName>
    </recommendedName>
</protein>
<dbReference type="Proteomes" id="UP000054321">
    <property type="component" value="Unassembled WGS sequence"/>
</dbReference>
<dbReference type="PANTHER" id="PTHR31123">
    <property type="entry name" value="ACCUMULATION OF DYADS PROTEIN 2-RELATED"/>
    <property type="match status" value="1"/>
</dbReference>
<dbReference type="STRING" id="913774.A0A0C3HIU0"/>
<feature type="transmembrane region" description="Helical" evidence="6">
    <location>
        <begin position="186"/>
        <end position="205"/>
    </location>
</feature>
<evidence type="ECO:0008006" key="9">
    <source>
        <dbReference type="Google" id="ProtNLM"/>
    </source>
</evidence>
<evidence type="ECO:0000256" key="6">
    <source>
        <dbReference type="SAM" id="Phobius"/>
    </source>
</evidence>
<keyword evidence="8" id="KW-1185">Reference proteome</keyword>
<keyword evidence="5 6" id="KW-0472">Membrane</keyword>
<comment type="subcellular location">
    <subcellularLocation>
        <location evidence="1">Membrane</location>
        <topology evidence="1">Multi-pass membrane protein</topology>
    </subcellularLocation>
</comment>
<accession>A0A0C3HIU0</accession>
<dbReference type="HOGENOM" id="CLU_051062_1_1_1"/>
<dbReference type="GO" id="GO:0005886">
    <property type="term" value="C:plasma membrane"/>
    <property type="evidence" value="ECO:0007669"/>
    <property type="project" value="TreeGrafter"/>
</dbReference>
<evidence type="ECO:0000256" key="3">
    <source>
        <dbReference type="ARBA" id="ARBA00022692"/>
    </source>
</evidence>
<reference evidence="7 8" key="1">
    <citation type="submission" date="2014-04" db="EMBL/GenBank/DDBJ databases">
        <authorList>
            <consortium name="DOE Joint Genome Institute"/>
            <person name="Kuo A."/>
            <person name="Martino E."/>
            <person name="Perotto S."/>
            <person name="Kohler A."/>
            <person name="Nagy L.G."/>
            <person name="Floudas D."/>
            <person name="Copeland A."/>
            <person name="Barry K.W."/>
            <person name="Cichocki N."/>
            <person name="Veneault-Fourrey C."/>
            <person name="LaButti K."/>
            <person name="Lindquist E.A."/>
            <person name="Lipzen A."/>
            <person name="Lundell T."/>
            <person name="Morin E."/>
            <person name="Murat C."/>
            <person name="Sun H."/>
            <person name="Tunlid A."/>
            <person name="Henrissat B."/>
            <person name="Grigoriev I.V."/>
            <person name="Hibbett D.S."/>
            <person name="Martin F."/>
            <person name="Nordberg H.P."/>
            <person name="Cantor M.N."/>
            <person name="Hua S.X."/>
        </authorList>
    </citation>
    <scope>NUCLEOTIDE SEQUENCE [LARGE SCALE GENOMIC DNA]</scope>
    <source>
        <strain evidence="7 8">Zn</strain>
    </source>
</reference>
<evidence type="ECO:0000256" key="5">
    <source>
        <dbReference type="ARBA" id="ARBA00023136"/>
    </source>
</evidence>
<name>A0A0C3HIU0_OIDMZ</name>
<feature type="transmembrane region" description="Helical" evidence="6">
    <location>
        <begin position="21"/>
        <end position="39"/>
    </location>
</feature>
<keyword evidence="3 6" id="KW-0812">Transmembrane</keyword>
<feature type="transmembrane region" description="Helical" evidence="6">
    <location>
        <begin position="93"/>
        <end position="114"/>
    </location>
</feature>
<dbReference type="OrthoDB" id="3648309at2759"/>
<evidence type="ECO:0000256" key="4">
    <source>
        <dbReference type="ARBA" id="ARBA00022989"/>
    </source>
</evidence>
<comment type="similarity">
    <text evidence="2">Belongs to the acetate uptake transporter (AceTr) (TC 2.A.96) family.</text>
</comment>
<dbReference type="EMBL" id="KN832874">
    <property type="protein sequence ID" value="KIN03000.1"/>
    <property type="molecule type" value="Genomic_DNA"/>
</dbReference>
<sequence>MTREDQRAVHSRWENRKTAQPSTLGLFGFATTTFVLGLYECGAGLPDPNLEESGGYNSIFGLAIFMGGLVQIIVGVMEFCIGNTFGMTTHSSFGAFWLSYAMFLVPSLNIKGAYGGDIRAYSFSIGIYLITWSFVTFIFLVAAIKTNYTSISLYSFLFLSLLCSAVSNFILTTHPVISTNLNKTGGAFSVICAMLAFYLASSGLITRERTNIHLPLGDIAK</sequence>
<keyword evidence="4 6" id="KW-1133">Transmembrane helix</keyword>
<gene>
    <name evidence="7" type="ORF">OIDMADRAFT_40735</name>
</gene>
<dbReference type="InParanoid" id="A0A0C3HIU0"/>
<feature type="transmembrane region" description="Helical" evidence="6">
    <location>
        <begin position="151"/>
        <end position="171"/>
    </location>
</feature>
<dbReference type="InterPro" id="IPR051633">
    <property type="entry name" value="AceTr"/>
</dbReference>
<dbReference type="GO" id="GO:0015123">
    <property type="term" value="F:acetate transmembrane transporter activity"/>
    <property type="evidence" value="ECO:0007669"/>
    <property type="project" value="TreeGrafter"/>
</dbReference>
<proteinExistence type="inferred from homology"/>
<evidence type="ECO:0000256" key="1">
    <source>
        <dbReference type="ARBA" id="ARBA00004141"/>
    </source>
</evidence>